<evidence type="ECO:0000256" key="1">
    <source>
        <dbReference type="SAM" id="MobiDB-lite"/>
    </source>
</evidence>
<name>A0A1R4JWP5_9MICO</name>
<sequence length="56" mass="5916">MERGGAVRARARWTVWSSTGVSRGETPRVEPLWGQISLAPGGPPRQVRPAATSGCA</sequence>
<accession>A0A1R4JWP5</accession>
<proteinExistence type="predicted"/>
<dbReference type="Proteomes" id="UP000196778">
    <property type="component" value="Unassembled WGS sequence"/>
</dbReference>
<keyword evidence="3" id="KW-1185">Reference proteome</keyword>
<evidence type="ECO:0000313" key="2">
    <source>
        <dbReference type="EMBL" id="SJN36392.1"/>
    </source>
</evidence>
<feature type="region of interest" description="Disordered" evidence="1">
    <location>
        <begin position="34"/>
        <end position="56"/>
    </location>
</feature>
<gene>
    <name evidence="2" type="ORF">FM119_09875</name>
</gene>
<evidence type="ECO:0000313" key="3">
    <source>
        <dbReference type="Proteomes" id="UP000196778"/>
    </source>
</evidence>
<dbReference type="EMBL" id="FUKR01000056">
    <property type="protein sequence ID" value="SJN36392.1"/>
    <property type="molecule type" value="Genomic_DNA"/>
</dbReference>
<organism evidence="2 3">
    <name type="scientific">Mycetocola reblochoni REB411</name>
    <dbReference type="NCBI Taxonomy" id="1255698"/>
    <lineage>
        <taxon>Bacteria</taxon>
        <taxon>Bacillati</taxon>
        <taxon>Actinomycetota</taxon>
        <taxon>Actinomycetes</taxon>
        <taxon>Micrococcales</taxon>
        <taxon>Microbacteriaceae</taxon>
        <taxon>Mycetocola</taxon>
    </lineage>
</organism>
<reference evidence="3" key="1">
    <citation type="submission" date="2017-02" db="EMBL/GenBank/DDBJ databases">
        <authorList>
            <person name="Dridi B."/>
        </authorList>
    </citation>
    <scope>NUCLEOTIDE SEQUENCE [LARGE SCALE GENOMIC DNA]</scope>
    <source>
        <strain evidence="3">EB411</strain>
    </source>
</reference>
<dbReference type="AlphaFoldDB" id="A0A1R4JWP5"/>
<protein>
    <submittedName>
        <fullName evidence="2">Uncharacterized protein</fullName>
    </submittedName>
</protein>